<feature type="compositionally biased region" description="Low complexity" evidence="1">
    <location>
        <begin position="103"/>
        <end position="114"/>
    </location>
</feature>
<reference evidence="3" key="2">
    <citation type="submission" date="2015-01" db="EMBL/GenBank/DDBJ databases">
        <title>Evolutionary Origins and Diversification of the Mycorrhizal Mutualists.</title>
        <authorList>
            <consortium name="DOE Joint Genome Institute"/>
            <consortium name="Mycorrhizal Genomics Consortium"/>
            <person name="Kohler A."/>
            <person name="Kuo A."/>
            <person name="Nagy L.G."/>
            <person name="Floudas D."/>
            <person name="Copeland A."/>
            <person name="Barry K.W."/>
            <person name="Cichocki N."/>
            <person name="Veneault-Fourrey C."/>
            <person name="LaButti K."/>
            <person name="Lindquist E.A."/>
            <person name="Lipzen A."/>
            <person name="Lundell T."/>
            <person name="Morin E."/>
            <person name="Murat C."/>
            <person name="Riley R."/>
            <person name="Ohm R."/>
            <person name="Sun H."/>
            <person name="Tunlid A."/>
            <person name="Henrissat B."/>
            <person name="Grigoriev I.V."/>
            <person name="Hibbett D.S."/>
            <person name="Martin F."/>
        </authorList>
    </citation>
    <scope>NUCLEOTIDE SEQUENCE [LARGE SCALE GENOMIC DNA]</scope>
    <source>
        <strain evidence="3">Foug A</strain>
    </source>
</reference>
<name>A0A0C3ER39_9AGAM</name>
<reference evidence="2 3" key="1">
    <citation type="submission" date="2014-04" db="EMBL/GenBank/DDBJ databases">
        <authorList>
            <consortium name="DOE Joint Genome Institute"/>
            <person name="Kuo A."/>
            <person name="Kohler A."/>
            <person name="Nagy L.G."/>
            <person name="Floudas D."/>
            <person name="Copeland A."/>
            <person name="Barry K.W."/>
            <person name="Cichocki N."/>
            <person name="Veneault-Fourrey C."/>
            <person name="LaButti K."/>
            <person name="Lindquist E.A."/>
            <person name="Lipzen A."/>
            <person name="Lundell T."/>
            <person name="Morin E."/>
            <person name="Murat C."/>
            <person name="Sun H."/>
            <person name="Tunlid A."/>
            <person name="Henrissat B."/>
            <person name="Grigoriev I.V."/>
            <person name="Hibbett D.S."/>
            <person name="Martin F."/>
            <person name="Nordberg H.P."/>
            <person name="Cantor M.N."/>
            <person name="Hua S.X."/>
        </authorList>
    </citation>
    <scope>NUCLEOTIDE SEQUENCE [LARGE SCALE GENOMIC DNA]</scope>
    <source>
        <strain evidence="2 3">Foug A</strain>
    </source>
</reference>
<evidence type="ECO:0000313" key="2">
    <source>
        <dbReference type="EMBL" id="KIM70291.1"/>
    </source>
</evidence>
<evidence type="ECO:0000256" key="1">
    <source>
        <dbReference type="SAM" id="MobiDB-lite"/>
    </source>
</evidence>
<dbReference type="HOGENOM" id="CLU_2039434_0_0_1"/>
<dbReference type="AlphaFoldDB" id="A0A0C3ER39"/>
<keyword evidence="3" id="KW-1185">Reference proteome</keyword>
<proteinExistence type="predicted"/>
<protein>
    <submittedName>
        <fullName evidence="2">Uncharacterized protein</fullName>
    </submittedName>
</protein>
<dbReference type="InParanoid" id="A0A0C3ER39"/>
<feature type="region of interest" description="Disordered" evidence="1">
    <location>
        <begin position="100"/>
        <end position="121"/>
    </location>
</feature>
<dbReference type="EMBL" id="KN822005">
    <property type="protein sequence ID" value="KIM70291.1"/>
    <property type="molecule type" value="Genomic_DNA"/>
</dbReference>
<dbReference type="Proteomes" id="UP000053989">
    <property type="component" value="Unassembled WGS sequence"/>
</dbReference>
<gene>
    <name evidence="2" type="ORF">SCLCIDRAFT_520093</name>
</gene>
<organism evidence="2 3">
    <name type="scientific">Scleroderma citrinum Foug A</name>
    <dbReference type="NCBI Taxonomy" id="1036808"/>
    <lineage>
        <taxon>Eukaryota</taxon>
        <taxon>Fungi</taxon>
        <taxon>Dikarya</taxon>
        <taxon>Basidiomycota</taxon>
        <taxon>Agaricomycotina</taxon>
        <taxon>Agaricomycetes</taxon>
        <taxon>Agaricomycetidae</taxon>
        <taxon>Boletales</taxon>
        <taxon>Sclerodermatineae</taxon>
        <taxon>Sclerodermataceae</taxon>
        <taxon>Scleroderma</taxon>
    </lineage>
</organism>
<evidence type="ECO:0000313" key="3">
    <source>
        <dbReference type="Proteomes" id="UP000053989"/>
    </source>
</evidence>
<accession>A0A0C3ER39</accession>
<sequence length="121" mass="13188">MLCTISMSKEVSQFWTTVSEVDVPSKYIIGTRMDGHSHWQTRGSVSSICTSNQFAPCTKHCHGWDGMENLDDTAKGLAHTWEPMSSSISWATIVTLNPHGNRPITPSPSTATSTKYVLSGG</sequence>